<organism evidence="1 2">
    <name type="scientific">Mucilaginibacter pineti</name>
    <dbReference type="NCBI Taxonomy" id="1391627"/>
    <lineage>
        <taxon>Bacteria</taxon>
        <taxon>Pseudomonadati</taxon>
        <taxon>Bacteroidota</taxon>
        <taxon>Sphingobacteriia</taxon>
        <taxon>Sphingobacteriales</taxon>
        <taxon>Sphingobacteriaceae</taxon>
        <taxon>Mucilaginibacter</taxon>
    </lineage>
</organism>
<proteinExistence type="predicted"/>
<dbReference type="Proteomes" id="UP000199072">
    <property type="component" value="Unassembled WGS sequence"/>
</dbReference>
<protein>
    <submittedName>
        <fullName evidence="1">Uncharacterized protein</fullName>
    </submittedName>
</protein>
<dbReference type="STRING" id="1391627.SAMN05216464_110246"/>
<keyword evidence="2" id="KW-1185">Reference proteome</keyword>
<evidence type="ECO:0000313" key="1">
    <source>
        <dbReference type="EMBL" id="SDE90273.1"/>
    </source>
</evidence>
<dbReference type="AlphaFoldDB" id="A0A1G7GQE4"/>
<name>A0A1G7GQE4_9SPHI</name>
<evidence type="ECO:0000313" key="2">
    <source>
        <dbReference type="Proteomes" id="UP000199072"/>
    </source>
</evidence>
<accession>A0A1G7GQE4</accession>
<reference evidence="1 2" key="1">
    <citation type="submission" date="2016-10" db="EMBL/GenBank/DDBJ databases">
        <authorList>
            <person name="de Groot N.N."/>
        </authorList>
    </citation>
    <scope>NUCLEOTIDE SEQUENCE [LARGE SCALE GENOMIC DNA]</scope>
    <source>
        <strain evidence="1 2">47C3B</strain>
    </source>
</reference>
<dbReference type="EMBL" id="FNAI01000010">
    <property type="protein sequence ID" value="SDE90273.1"/>
    <property type="molecule type" value="Genomic_DNA"/>
</dbReference>
<gene>
    <name evidence="1" type="ORF">SAMN05216464_110246</name>
</gene>
<sequence>MVSILIMVIKIKLLHLYRNFKNTQMEHVIKTTGSESKRFSNPIIQMIEDKKRIIQAIKNGESLSTLKGIKIVSPL</sequence>